<proteinExistence type="predicted"/>
<organism evidence="1 2">
    <name type="scientific">Liparis tanakae</name>
    <name type="common">Tanaka's snailfish</name>
    <dbReference type="NCBI Taxonomy" id="230148"/>
    <lineage>
        <taxon>Eukaryota</taxon>
        <taxon>Metazoa</taxon>
        <taxon>Chordata</taxon>
        <taxon>Craniata</taxon>
        <taxon>Vertebrata</taxon>
        <taxon>Euteleostomi</taxon>
        <taxon>Actinopterygii</taxon>
        <taxon>Neopterygii</taxon>
        <taxon>Teleostei</taxon>
        <taxon>Neoteleostei</taxon>
        <taxon>Acanthomorphata</taxon>
        <taxon>Eupercaria</taxon>
        <taxon>Perciformes</taxon>
        <taxon>Cottioidei</taxon>
        <taxon>Cottales</taxon>
        <taxon>Liparidae</taxon>
        <taxon>Liparis</taxon>
    </lineage>
</organism>
<name>A0A4Z2J227_9TELE</name>
<protein>
    <submittedName>
        <fullName evidence="1">Uncharacterized protein</fullName>
    </submittedName>
</protein>
<comment type="caution">
    <text evidence="1">The sequence shown here is derived from an EMBL/GenBank/DDBJ whole genome shotgun (WGS) entry which is preliminary data.</text>
</comment>
<keyword evidence="2" id="KW-1185">Reference proteome</keyword>
<gene>
    <name evidence="1" type="ORF">EYF80_005398</name>
</gene>
<dbReference type="Proteomes" id="UP000314294">
    <property type="component" value="Unassembled WGS sequence"/>
</dbReference>
<evidence type="ECO:0000313" key="1">
    <source>
        <dbReference type="EMBL" id="TNN84405.1"/>
    </source>
</evidence>
<dbReference type="AlphaFoldDB" id="A0A4Z2J227"/>
<sequence length="228" mass="24314">MQIQQHTSPGCMLFTSFFLQGSLHWEVGGRRSGHDTRLLFRAAAKAVLPELFEPRVPCVGVRVQLGEVVFKLSNGVGGQLDGESPVCCRLAAPHHTLLCSPSVAGHPDEAGVHASGRHQKLAGVFTASKQDDHLGVGLLLQSADHIIIALAVHAIPDIRIDFILEMILGGAEFNRSSIPSPLWCTGNKPPITKSPSMMISRLVAGGNLEMLGRTPGISSCSRSMSKGQ</sequence>
<evidence type="ECO:0000313" key="2">
    <source>
        <dbReference type="Proteomes" id="UP000314294"/>
    </source>
</evidence>
<reference evidence="1 2" key="1">
    <citation type="submission" date="2019-03" db="EMBL/GenBank/DDBJ databases">
        <title>First draft genome of Liparis tanakae, snailfish: a comprehensive survey of snailfish specific genes.</title>
        <authorList>
            <person name="Kim W."/>
            <person name="Song I."/>
            <person name="Jeong J.-H."/>
            <person name="Kim D."/>
            <person name="Kim S."/>
            <person name="Ryu S."/>
            <person name="Song J.Y."/>
            <person name="Lee S.K."/>
        </authorList>
    </citation>
    <scope>NUCLEOTIDE SEQUENCE [LARGE SCALE GENOMIC DNA]</scope>
    <source>
        <tissue evidence="1">Muscle</tissue>
    </source>
</reference>
<accession>A0A4Z2J227</accession>
<dbReference type="EMBL" id="SRLO01000027">
    <property type="protein sequence ID" value="TNN84405.1"/>
    <property type="molecule type" value="Genomic_DNA"/>
</dbReference>